<gene>
    <name evidence="6" type="ORF">ACFOHJ_12055</name>
</gene>
<comment type="caution">
    <text evidence="6">The sequence shown here is derived from an EMBL/GenBank/DDBJ whole genome shotgun (WGS) entry which is preliminary data.</text>
</comment>
<comment type="similarity">
    <text evidence="1">Belongs to the SorC transcriptional regulatory family.</text>
</comment>
<dbReference type="PANTHER" id="PTHR34294">
    <property type="entry name" value="TRANSCRIPTIONAL REGULATOR-RELATED"/>
    <property type="match status" value="1"/>
</dbReference>
<evidence type="ECO:0000256" key="3">
    <source>
        <dbReference type="ARBA" id="ARBA00023125"/>
    </source>
</evidence>
<protein>
    <submittedName>
        <fullName evidence="6">Sugar-binding transcriptional regulator</fullName>
    </submittedName>
</protein>
<evidence type="ECO:0000259" key="5">
    <source>
        <dbReference type="Pfam" id="PF04198"/>
    </source>
</evidence>
<dbReference type="Gene3D" id="1.10.10.10">
    <property type="entry name" value="Winged helix-like DNA-binding domain superfamily/Winged helix DNA-binding domain"/>
    <property type="match status" value="1"/>
</dbReference>
<keyword evidence="4" id="KW-0804">Transcription</keyword>
<dbReference type="InterPro" id="IPR007324">
    <property type="entry name" value="Sugar-bd_dom_put"/>
</dbReference>
<reference evidence="7" key="1">
    <citation type="journal article" date="2019" name="Int. J. Syst. Evol. Microbiol.">
        <title>The Global Catalogue of Microorganisms (GCM) 10K type strain sequencing project: providing services to taxonomists for standard genome sequencing and annotation.</title>
        <authorList>
            <consortium name="The Broad Institute Genomics Platform"/>
            <consortium name="The Broad Institute Genome Sequencing Center for Infectious Disease"/>
            <person name="Wu L."/>
            <person name="Ma J."/>
        </authorList>
    </citation>
    <scope>NUCLEOTIDE SEQUENCE [LARGE SCALE GENOMIC DNA]</scope>
    <source>
        <strain evidence="7">KCTC 52165</strain>
    </source>
</reference>
<dbReference type="EMBL" id="JBHRTK010000012">
    <property type="protein sequence ID" value="MFC3206949.1"/>
    <property type="molecule type" value="Genomic_DNA"/>
</dbReference>
<evidence type="ECO:0000256" key="4">
    <source>
        <dbReference type="ARBA" id="ARBA00023163"/>
    </source>
</evidence>
<name>A0ABV7K9D7_9HYPH</name>
<feature type="domain" description="Sugar-binding" evidence="5">
    <location>
        <begin position="81"/>
        <end position="326"/>
    </location>
</feature>
<dbReference type="Proteomes" id="UP001595583">
    <property type="component" value="Unassembled WGS sequence"/>
</dbReference>
<dbReference type="InterPro" id="IPR036388">
    <property type="entry name" value="WH-like_DNA-bd_sf"/>
</dbReference>
<keyword evidence="3" id="KW-0238">DNA-binding</keyword>
<evidence type="ECO:0000256" key="2">
    <source>
        <dbReference type="ARBA" id="ARBA00023015"/>
    </source>
</evidence>
<dbReference type="Pfam" id="PF04198">
    <property type="entry name" value="Sugar-bind"/>
    <property type="match status" value="1"/>
</dbReference>
<proteinExistence type="inferred from homology"/>
<dbReference type="InterPro" id="IPR037171">
    <property type="entry name" value="NagB/RpiA_transferase-like"/>
</dbReference>
<organism evidence="6 7">
    <name type="scientific">Aquamicrobium soli</name>
    <dbReference type="NCBI Taxonomy" id="1811518"/>
    <lineage>
        <taxon>Bacteria</taxon>
        <taxon>Pseudomonadati</taxon>
        <taxon>Pseudomonadota</taxon>
        <taxon>Alphaproteobacteria</taxon>
        <taxon>Hyphomicrobiales</taxon>
        <taxon>Phyllobacteriaceae</taxon>
        <taxon>Aquamicrobium</taxon>
    </lineage>
</organism>
<dbReference type="SUPFAM" id="SSF100950">
    <property type="entry name" value="NagB/RpiA/CoA transferase-like"/>
    <property type="match status" value="1"/>
</dbReference>
<dbReference type="Gene3D" id="3.40.50.1360">
    <property type="match status" value="1"/>
</dbReference>
<dbReference type="PANTHER" id="PTHR34294:SF1">
    <property type="entry name" value="TRANSCRIPTIONAL REGULATOR LSRR"/>
    <property type="match status" value="1"/>
</dbReference>
<accession>A0ABV7K9D7</accession>
<keyword evidence="7" id="KW-1185">Reference proteome</keyword>
<sequence length="326" mass="34472">MDASDATSSTRNAASPTPPEFDGAVAWAAWLYYVDQLNQSEVAKAMNVSRASVVNYLQEARETGLVSVQIDQEAFARTLESRALIERYGLASAAVIPDLNRGDTDQRIGEAAGRLLASMIETDDTIGVAWGKTVLAAARSISGPRRARNLSVVQLCGSSIGTSDFSPEFCTSLMANRLGARCINLLAPAIVSSERLHDELMREPMLVNQFRMIHAAGKVIFGVGDVGPESTYARSGISDEAGLAGMIGQGAVGVIIGRLIDAEGRSLPSPLEGRTIGITLDELKAMPVRICAAGGPQKIEAIRAGLRGGYATHLVTDMATARALLE</sequence>
<dbReference type="InterPro" id="IPR051054">
    <property type="entry name" value="SorC_transcr_regulators"/>
</dbReference>
<evidence type="ECO:0000313" key="7">
    <source>
        <dbReference type="Proteomes" id="UP001595583"/>
    </source>
</evidence>
<keyword evidence="2" id="KW-0805">Transcription regulation</keyword>
<dbReference type="RefSeq" id="WP_378220747.1">
    <property type="nucleotide sequence ID" value="NZ_JBHRTK010000012.1"/>
</dbReference>
<evidence type="ECO:0000313" key="6">
    <source>
        <dbReference type="EMBL" id="MFC3206949.1"/>
    </source>
</evidence>
<evidence type="ECO:0000256" key="1">
    <source>
        <dbReference type="ARBA" id="ARBA00010466"/>
    </source>
</evidence>